<dbReference type="PROSITE" id="PS51257">
    <property type="entry name" value="PROKAR_LIPOPROTEIN"/>
    <property type="match status" value="1"/>
</dbReference>
<dbReference type="AlphaFoldDB" id="A0A2S9YKX5"/>
<dbReference type="Proteomes" id="UP000238823">
    <property type="component" value="Unassembled WGS sequence"/>
</dbReference>
<gene>
    <name evidence="2" type="ORF">ENSA7_43850</name>
</gene>
<organism evidence="2 3">
    <name type="scientific">Enhygromyxa salina</name>
    <dbReference type="NCBI Taxonomy" id="215803"/>
    <lineage>
        <taxon>Bacteria</taxon>
        <taxon>Pseudomonadati</taxon>
        <taxon>Myxococcota</taxon>
        <taxon>Polyangia</taxon>
        <taxon>Nannocystales</taxon>
        <taxon>Nannocystaceae</taxon>
        <taxon>Enhygromyxa</taxon>
    </lineage>
</organism>
<proteinExistence type="predicted"/>
<evidence type="ECO:0000313" key="2">
    <source>
        <dbReference type="EMBL" id="PRQ05714.1"/>
    </source>
</evidence>
<dbReference type="OrthoDB" id="9811934at2"/>
<dbReference type="EMBL" id="PVNL01000089">
    <property type="protein sequence ID" value="PRQ05714.1"/>
    <property type="molecule type" value="Genomic_DNA"/>
</dbReference>
<name>A0A2S9YKX5_9BACT</name>
<sequence length="444" mass="45957">MGRTAISLLCLLALGCTNQDPQASARGDAPEAKPDPSPTAAGDQPEWKRTRRKPVEVVREDLLADDLPPAPRLEALTLTASREGSFAFPEGSDELAPRAAVALRGGLLLAGQAYLDRRPGPPPASWRWLGFAPSAGDGAPASTSTKFEPGAIRAAAADGQGGALLCGTSGIGFDVRGWFGVVNEQAQLGLDVGLDTPNSTELFDVLSGHATGELAVMTGYVDAQAWLVSLDQKGEQRWQKYVGSYGYTQARAFARLDGARGDLLTIGTRAQGFGESWWAIVPGDGGDQAGSGDVTQDKLSIAGADEHQMLRAIVDVGEAGFIALGTAKRNHVQAHDQPLAVGFGRDGAVLWSRALDEVRISGVSGGRGKPGAGLFVVDVPGADPEAPSALALLEVSATASSARELAGSAGWSSAGFIEGQDQAAVVSYEPSATGIVWRELPIPG</sequence>
<accession>A0A2S9YKX5</accession>
<protein>
    <recommendedName>
        <fullName evidence="4">FG-GAP repeat protein</fullName>
    </recommendedName>
</protein>
<reference evidence="2 3" key="1">
    <citation type="submission" date="2018-03" db="EMBL/GenBank/DDBJ databases">
        <title>Draft Genome Sequences of the Obligatory Marine Myxobacteria Enhygromyxa salina SWB007.</title>
        <authorList>
            <person name="Poehlein A."/>
            <person name="Moghaddam J.A."/>
            <person name="Harms H."/>
            <person name="Alanjari M."/>
            <person name="Koenig G.M."/>
            <person name="Daniel R."/>
            <person name="Schaeberle T.F."/>
        </authorList>
    </citation>
    <scope>NUCLEOTIDE SEQUENCE [LARGE SCALE GENOMIC DNA]</scope>
    <source>
        <strain evidence="2 3">SWB007</strain>
    </source>
</reference>
<evidence type="ECO:0000313" key="3">
    <source>
        <dbReference type="Proteomes" id="UP000238823"/>
    </source>
</evidence>
<comment type="caution">
    <text evidence="2">The sequence shown here is derived from an EMBL/GenBank/DDBJ whole genome shotgun (WGS) entry which is preliminary data.</text>
</comment>
<feature type="region of interest" description="Disordered" evidence="1">
    <location>
        <begin position="20"/>
        <end position="53"/>
    </location>
</feature>
<dbReference type="RefSeq" id="WP_106091319.1">
    <property type="nucleotide sequence ID" value="NZ_PVNL01000089.1"/>
</dbReference>
<evidence type="ECO:0000256" key="1">
    <source>
        <dbReference type="SAM" id="MobiDB-lite"/>
    </source>
</evidence>
<evidence type="ECO:0008006" key="4">
    <source>
        <dbReference type="Google" id="ProtNLM"/>
    </source>
</evidence>